<feature type="transmembrane region" description="Helical" evidence="9">
    <location>
        <begin position="78"/>
        <end position="106"/>
    </location>
</feature>
<evidence type="ECO:0000256" key="3">
    <source>
        <dbReference type="ARBA" id="ARBA00022553"/>
    </source>
</evidence>
<keyword evidence="4" id="KW-0808">Transferase</keyword>
<dbReference type="Gene3D" id="1.20.5.1930">
    <property type="match status" value="1"/>
</dbReference>
<dbReference type="PANTHER" id="PTHR24421">
    <property type="entry name" value="NITRATE/NITRITE SENSOR PROTEIN NARX-RELATED"/>
    <property type="match status" value="1"/>
</dbReference>
<feature type="domain" description="Signal transduction histidine kinase subgroup 3 dimerisation and phosphoacceptor" evidence="10">
    <location>
        <begin position="185"/>
        <end position="248"/>
    </location>
</feature>
<dbReference type="InterPro" id="IPR050482">
    <property type="entry name" value="Sensor_HK_TwoCompSys"/>
</dbReference>
<evidence type="ECO:0000256" key="6">
    <source>
        <dbReference type="ARBA" id="ARBA00022777"/>
    </source>
</evidence>
<evidence type="ECO:0000256" key="5">
    <source>
        <dbReference type="ARBA" id="ARBA00022741"/>
    </source>
</evidence>
<proteinExistence type="predicted"/>
<reference evidence="12" key="1">
    <citation type="journal article" date="2019" name="Int. J. Syst. Evol. Microbiol.">
        <title>The Global Catalogue of Microorganisms (GCM) 10K type strain sequencing project: providing services to taxonomists for standard genome sequencing and annotation.</title>
        <authorList>
            <consortium name="The Broad Institute Genomics Platform"/>
            <consortium name="The Broad Institute Genome Sequencing Center for Infectious Disease"/>
            <person name="Wu L."/>
            <person name="Ma J."/>
        </authorList>
    </citation>
    <scope>NUCLEOTIDE SEQUENCE [LARGE SCALE GENOMIC DNA]</scope>
    <source>
        <strain evidence="12">CGMCC 1.12849</strain>
    </source>
</reference>
<accession>A0ABV9MMV1</accession>
<sequence length="394" mass="42980">MSLWLNGFLGKHLSGRGIIVWPGLAILIGITASEFATLLISGIENTPERSIRGAVVGLLLSIALAVGLRWIATSLGMYLAILFFFFWDAGLVLTLIFSIVTFSALAATELSPLVRYWYLGILAVWMGQYGVRAGEDAILLVVIIPVAGLSFFLARIIFNLRERNLSAIRLMEESREQNRVAIELERKNIARDLHDIVAHDITVVAMQSKAAKFANSGQAAMDAIDIIAKLSTETLHDLRLMLNVLRTDGTMSDSSGGSADKPAATTVYAVQGLQIFSQRLKDSGFSVTSHTDEKISELPRSAQTALYRVMQEATTNIIKHGKREGSCDLRLEISGSNAILEMTNQIPKSKPKKGDQPVGGIGLIGMRDRMNAFGGRFNTEVVDGQWVLTASIPF</sequence>
<dbReference type="SUPFAM" id="SSF55874">
    <property type="entry name" value="ATPase domain of HSP90 chaperone/DNA topoisomerase II/histidine kinase"/>
    <property type="match status" value="1"/>
</dbReference>
<keyword evidence="5" id="KW-0547">Nucleotide-binding</keyword>
<evidence type="ECO:0000256" key="2">
    <source>
        <dbReference type="ARBA" id="ARBA00012438"/>
    </source>
</evidence>
<dbReference type="Gene3D" id="3.30.565.10">
    <property type="entry name" value="Histidine kinase-like ATPase, C-terminal domain"/>
    <property type="match status" value="1"/>
</dbReference>
<comment type="catalytic activity">
    <reaction evidence="1">
        <text>ATP + protein L-histidine = ADP + protein N-phospho-L-histidine.</text>
        <dbReference type="EC" id="2.7.13.3"/>
    </reaction>
</comment>
<keyword evidence="9" id="KW-1133">Transmembrane helix</keyword>
<dbReference type="PANTHER" id="PTHR24421:SF10">
    <property type="entry name" value="NITRATE_NITRITE SENSOR PROTEIN NARQ"/>
    <property type="match status" value="1"/>
</dbReference>
<evidence type="ECO:0000256" key="8">
    <source>
        <dbReference type="ARBA" id="ARBA00023012"/>
    </source>
</evidence>
<protein>
    <recommendedName>
        <fullName evidence="2">histidine kinase</fullName>
        <ecNumber evidence="2">2.7.13.3</ecNumber>
    </recommendedName>
</protein>
<keyword evidence="6 11" id="KW-0418">Kinase</keyword>
<evidence type="ECO:0000256" key="7">
    <source>
        <dbReference type="ARBA" id="ARBA00022840"/>
    </source>
</evidence>
<feature type="transmembrane region" description="Helical" evidence="9">
    <location>
        <begin position="137"/>
        <end position="158"/>
    </location>
</feature>
<keyword evidence="12" id="KW-1185">Reference proteome</keyword>
<evidence type="ECO:0000313" key="12">
    <source>
        <dbReference type="Proteomes" id="UP001595884"/>
    </source>
</evidence>
<name>A0ABV9MMV1_9MICC</name>
<dbReference type="EC" id="2.7.13.3" evidence="2"/>
<feature type="transmembrane region" description="Helical" evidence="9">
    <location>
        <begin position="20"/>
        <end position="41"/>
    </location>
</feature>
<organism evidence="11 12">
    <name type="scientific">Glutamicibacter bergerei</name>
    <dbReference type="NCBI Taxonomy" id="256702"/>
    <lineage>
        <taxon>Bacteria</taxon>
        <taxon>Bacillati</taxon>
        <taxon>Actinomycetota</taxon>
        <taxon>Actinomycetes</taxon>
        <taxon>Micrococcales</taxon>
        <taxon>Micrococcaceae</taxon>
        <taxon>Glutamicibacter</taxon>
    </lineage>
</organism>
<feature type="transmembrane region" description="Helical" evidence="9">
    <location>
        <begin position="53"/>
        <end position="72"/>
    </location>
</feature>
<keyword evidence="3" id="KW-0597">Phosphoprotein</keyword>
<dbReference type="Proteomes" id="UP001595884">
    <property type="component" value="Unassembled WGS sequence"/>
</dbReference>
<gene>
    <name evidence="11" type="ORF">ACFO7V_12410</name>
</gene>
<evidence type="ECO:0000256" key="1">
    <source>
        <dbReference type="ARBA" id="ARBA00000085"/>
    </source>
</evidence>
<feature type="transmembrane region" description="Helical" evidence="9">
    <location>
        <begin position="113"/>
        <end position="131"/>
    </location>
</feature>
<dbReference type="RefSeq" id="WP_346059687.1">
    <property type="nucleotide sequence ID" value="NZ_BAAAVQ010000054.1"/>
</dbReference>
<dbReference type="InterPro" id="IPR011712">
    <property type="entry name" value="Sig_transdc_His_kin_sub3_dim/P"/>
</dbReference>
<comment type="caution">
    <text evidence="11">The sequence shown here is derived from an EMBL/GenBank/DDBJ whole genome shotgun (WGS) entry which is preliminary data.</text>
</comment>
<evidence type="ECO:0000256" key="9">
    <source>
        <dbReference type="SAM" id="Phobius"/>
    </source>
</evidence>
<keyword evidence="7" id="KW-0067">ATP-binding</keyword>
<dbReference type="GO" id="GO:0016301">
    <property type="term" value="F:kinase activity"/>
    <property type="evidence" value="ECO:0007669"/>
    <property type="project" value="UniProtKB-KW"/>
</dbReference>
<dbReference type="CDD" id="cd16917">
    <property type="entry name" value="HATPase_UhpB-NarQ-NarX-like"/>
    <property type="match status" value="1"/>
</dbReference>
<evidence type="ECO:0000259" key="10">
    <source>
        <dbReference type="Pfam" id="PF07730"/>
    </source>
</evidence>
<keyword evidence="9" id="KW-0812">Transmembrane</keyword>
<evidence type="ECO:0000313" key="11">
    <source>
        <dbReference type="EMBL" id="MFC4716935.1"/>
    </source>
</evidence>
<dbReference type="EMBL" id="JBHSHE010000058">
    <property type="protein sequence ID" value="MFC4716935.1"/>
    <property type="molecule type" value="Genomic_DNA"/>
</dbReference>
<dbReference type="Pfam" id="PF07730">
    <property type="entry name" value="HisKA_3"/>
    <property type="match status" value="1"/>
</dbReference>
<evidence type="ECO:0000256" key="4">
    <source>
        <dbReference type="ARBA" id="ARBA00022679"/>
    </source>
</evidence>
<keyword evidence="9" id="KW-0472">Membrane</keyword>
<keyword evidence="8" id="KW-0902">Two-component regulatory system</keyword>
<dbReference type="InterPro" id="IPR036890">
    <property type="entry name" value="HATPase_C_sf"/>
</dbReference>